<dbReference type="InterPro" id="IPR032377">
    <property type="entry name" value="STAR_dimer"/>
</dbReference>
<organism evidence="2 3">
    <name type="scientific">Morus notabilis</name>
    <dbReference type="NCBI Taxonomy" id="981085"/>
    <lineage>
        <taxon>Eukaryota</taxon>
        <taxon>Viridiplantae</taxon>
        <taxon>Streptophyta</taxon>
        <taxon>Embryophyta</taxon>
        <taxon>Tracheophyta</taxon>
        <taxon>Spermatophyta</taxon>
        <taxon>Magnoliopsida</taxon>
        <taxon>eudicotyledons</taxon>
        <taxon>Gunneridae</taxon>
        <taxon>Pentapetalae</taxon>
        <taxon>rosids</taxon>
        <taxon>fabids</taxon>
        <taxon>Rosales</taxon>
        <taxon>Moraceae</taxon>
        <taxon>Moreae</taxon>
        <taxon>Morus</taxon>
    </lineage>
</organism>
<name>W9QXZ6_9ROSA</name>
<keyword evidence="3" id="KW-1185">Reference proteome</keyword>
<evidence type="ECO:0000313" key="2">
    <source>
        <dbReference type="EMBL" id="EXB57596.1"/>
    </source>
</evidence>
<gene>
    <name evidence="2" type="ORF">L484_022703</name>
</gene>
<dbReference type="KEGG" id="mnt:21405512"/>
<dbReference type="Gene3D" id="1.20.5.4010">
    <property type="match status" value="1"/>
</dbReference>
<dbReference type="eggNOG" id="KOG1588">
    <property type="taxonomic scope" value="Eukaryota"/>
</dbReference>
<proteinExistence type="predicted"/>
<reference evidence="3" key="1">
    <citation type="submission" date="2013-01" db="EMBL/GenBank/DDBJ databases">
        <title>Draft Genome Sequence of a Mulberry Tree, Morus notabilis C.K. Schneid.</title>
        <authorList>
            <person name="He N."/>
            <person name="Zhao S."/>
        </authorList>
    </citation>
    <scope>NUCLEOTIDE SEQUENCE</scope>
</reference>
<dbReference type="STRING" id="981085.W9QXZ6"/>
<dbReference type="Proteomes" id="UP000030645">
    <property type="component" value="Unassembled WGS sequence"/>
</dbReference>
<dbReference type="Pfam" id="PF16544">
    <property type="entry name" value="STAR_dimer"/>
    <property type="match status" value="1"/>
</dbReference>
<dbReference type="EMBL" id="KE344347">
    <property type="protein sequence ID" value="EXB57596.1"/>
    <property type="molecule type" value="Genomic_DNA"/>
</dbReference>
<evidence type="ECO:0000313" key="3">
    <source>
        <dbReference type="Proteomes" id="UP000030645"/>
    </source>
</evidence>
<protein>
    <recommendedName>
        <fullName evidence="1">STAR protein homodimerisation region domain-containing protein</fullName>
    </recommendedName>
</protein>
<dbReference type="OrthoDB" id="1700446at2759"/>
<dbReference type="AlphaFoldDB" id="W9QXZ6"/>
<feature type="domain" description="STAR protein homodimerisation region" evidence="1">
    <location>
        <begin position="30"/>
        <end position="78"/>
    </location>
</feature>
<accession>W9QXZ6</accession>
<sequence length="155" mass="17329">MSGLYTQNFSSATATATARALSPHIRTPPDVESQYLTELLTERQKLGPFVQVLPICNRLLNQEIFRVSGMISNQGLNDYDRLQRGSPSPVSSDIMPNYRGTGLGSWHGLPHDVSIRNFVTSGIAILFLKVFQFLRPLTYLTIVQELIFISFLPNS</sequence>
<evidence type="ECO:0000259" key="1">
    <source>
        <dbReference type="Pfam" id="PF16544"/>
    </source>
</evidence>